<dbReference type="GO" id="GO:0005524">
    <property type="term" value="F:ATP binding"/>
    <property type="evidence" value="ECO:0007669"/>
    <property type="project" value="UniProtKB-KW"/>
</dbReference>
<keyword evidence="2" id="KW-0067">ATP-binding</keyword>
<dbReference type="EMBL" id="JAJJMB010007708">
    <property type="protein sequence ID" value="KAI3927979.1"/>
    <property type="molecule type" value="Genomic_DNA"/>
</dbReference>
<keyword evidence="1" id="KW-0547">Nucleotide-binding</keyword>
<gene>
    <name evidence="3" type="ORF">MKW98_023580</name>
</gene>
<protein>
    <submittedName>
        <fullName evidence="3">Uncharacterized protein</fullName>
    </submittedName>
</protein>
<evidence type="ECO:0000313" key="3">
    <source>
        <dbReference type="EMBL" id="KAI3927979.1"/>
    </source>
</evidence>
<evidence type="ECO:0000256" key="2">
    <source>
        <dbReference type="ARBA" id="ARBA00022840"/>
    </source>
</evidence>
<accession>A0AAD4XMF7</accession>
<organism evidence="3 4">
    <name type="scientific">Papaver atlanticum</name>
    <dbReference type="NCBI Taxonomy" id="357466"/>
    <lineage>
        <taxon>Eukaryota</taxon>
        <taxon>Viridiplantae</taxon>
        <taxon>Streptophyta</taxon>
        <taxon>Embryophyta</taxon>
        <taxon>Tracheophyta</taxon>
        <taxon>Spermatophyta</taxon>
        <taxon>Magnoliopsida</taxon>
        <taxon>Ranunculales</taxon>
        <taxon>Papaveraceae</taxon>
        <taxon>Papaveroideae</taxon>
        <taxon>Papaver</taxon>
    </lineage>
</organism>
<sequence length="152" mass="17570">MRALPREVDPGVYNMLHEDPGNISYSSVGGLSDQIHELRESTKLPLMNLELFCRVGIKPPLDQNLMSIRLIYWDEVLQYLGLRGNSLTVYRSLVFVSIPNLRLEGFAHKVLQWYLCRMEAWFAADADKISMKNWDQEEVRCGSVMSRSYSCH</sequence>
<name>A0AAD4XMF7_9MAGN</name>
<proteinExistence type="predicted"/>
<keyword evidence="4" id="KW-1185">Reference proteome</keyword>
<dbReference type="InterPro" id="IPR050221">
    <property type="entry name" value="26S_Proteasome_ATPase"/>
</dbReference>
<dbReference type="Proteomes" id="UP001202328">
    <property type="component" value="Unassembled WGS sequence"/>
</dbReference>
<comment type="caution">
    <text evidence="3">The sequence shown here is derived from an EMBL/GenBank/DDBJ whole genome shotgun (WGS) entry which is preliminary data.</text>
</comment>
<dbReference type="PANTHER" id="PTHR23073">
    <property type="entry name" value="26S PROTEASOME REGULATORY SUBUNIT"/>
    <property type="match status" value="1"/>
</dbReference>
<dbReference type="AlphaFoldDB" id="A0AAD4XMF7"/>
<evidence type="ECO:0000313" key="4">
    <source>
        <dbReference type="Proteomes" id="UP001202328"/>
    </source>
</evidence>
<reference evidence="3" key="1">
    <citation type="submission" date="2022-04" db="EMBL/GenBank/DDBJ databases">
        <title>A functionally conserved STORR gene fusion in Papaver species that diverged 16.8 million years ago.</title>
        <authorList>
            <person name="Catania T."/>
        </authorList>
    </citation>
    <scope>NUCLEOTIDE SEQUENCE</scope>
    <source>
        <strain evidence="3">S-188037</strain>
    </source>
</reference>
<evidence type="ECO:0000256" key="1">
    <source>
        <dbReference type="ARBA" id="ARBA00022741"/>
    </source>
</evidence>